<dbReference type="AlphaFoldDB" id="A0A0W8FVQ2"/>
<dbReference type="SUPFAM" id="SSF48452">
    <property type="entry name" value="TPR-like"/>
    <property type="match status" value="1"/>
</dbReference>
<evidence type="ECO:0000313" key="1">
    <source>
        <dbReference type="EMBL" id="KUG24922.1"/>
    </source>
</evidence>
<gene>
    <name evidence="1" type="ORF">ASZ90_005265</name>
</gene>
<proteinExistence type="predicted"/>
<dbReference type="InterPro" id="IPR011990">
    <property type="entry name" value="TPR-like_helical_dom_sf"/>
</dbReference>
<dbReference type="EMBL" id="LNQE01000798">
    <property type="protein sequence ID" value="KUG24922.1"/>
    <property type="molecule type" value="Genomic_DNA"/>
</dbReference>
<organism evidence="1">
    <name type="scientific">hydrocarbon metagenome</name>
    <dbReference type="NCBI Taxonomy" id="938273"/>
    <lineage>
        <taxon>unclassified sequences</taxon>
        <taxon>metagenomes</taxon>
        <taxon>ecological metagenomes</taxon>
    </lineage>
</organism>
<sequence>MNEEYDLAKENFEFFRMKNPESPLGDILFAGALVFEREHNHDFLNSKQIDSLLYVAQDSSEALLSRDPEDLWNNYLVALAKTYQTYWKLFKSNYFDGFADGYSALNYFEKCIQLDSSFIEAKVVIGNYYYWSSVKTESFHWLPFIEDRREQGLTALELALTEKFLHRDFALQSLCYAYINEGRLIAAVKLASDLRKKYPNSSKIKSILARAYENLEPLKAIQLYKELVKSYQKKNLNNPYKLIELKNRLARLYFENEMEKEGLKICNEVLTMSAIDELYQLSVLPLIKEMVELCDSAKINKNGED</sequence>
<comment type="caution">
    <text evidence="1">The sequence shown here is derived from an EMBL/GenBank/DDBJ whole genome shotgun (WGS) entry which is preliminary data.</text>
</comment>
<protein>
    <submittedName>
        <fullName evidence="1">Uncharacterized protein</fullName>
    </submittedName>
</protein>
<dbReference type="Gene3D" id="1.25.40.10">
    <property type="entry name" value="Tetratricopeptide repeat domain"/>
    <property type="match status" value="1"/>
</dbReference>
<reference evidence="1" key="1">
    <citation type="journal article" date="2015" name="Proc. Natl. Acad. Sci. U.S.A.">
        <title>Networks of energetic and metabolic interactions define dynamics in microbial communities.</title>
        <authorList>
            <person name="Embree M."/>
            <person name="Liu J.K."/>
            <person name="Al-Bassam M.M."/>
            <person name="Zengler K."/>
        </authorList>
    </citation>
    <scope>NUCLEOTIDE SEQUENCE</scope>
</reference>
<accession>A0A0W8FVQ2</accession>
<name>A0A0W8FVQ2_9ZZZZ</name>